<protein>
    <submittedName>
        <fullName evidence="2">DUF1801 domain-containing protein</fullName>
    </submittedName>
</protein>
<proteinExistence type="predicted"/>
<dbReference type="Proteomes" id="UP001138661">
    <property type="component" value="Unassembled WGS sequence"/>
</dbReference>
<organism evidence="2 3">
    <name type="scientific">Roseobacter insulae</name>
    <dbReference type="NCBI Taxonomy" id="2859783"/>
    <lineage>
        <taxon>Bacteria</taxon>
        <taxon>Pseudomonadati</taxon>
        <taxon>Pseudomonadota</taxon>
        <taxon>Alphaproteobacteria</taxon>
        <taxon>Rhodobacterales</taxon>
        <taxon>Roseobacteraceae</taxon>
        <taxon>Roseobacter</taxon>
    </lineage>
</organism>
<comment type="caution">
    <text evidence="2">The sequence shown here is derived from an EMBL/GenBank/DDBJ whole genome shotgun (WGS) entry which is preliminary data.</text>
</comment>
<reference evidence="2" key="1">
    <citation type="submission" date="2021-07" db="EMBL/GenBank/DDBJ databases">
        <title>Roseobacter insulae sp. nov., isolated from a tidal flat.</title>
        <authorList>
            <person name="Park S."/>
            <person name="Yoon J.-H."/>
        </authorList>
    </citation>
    <scope>NUCLEOTIDE SEQUENCE</scope>
    <source>
        <strain evidence="2">YSTF-M11</strain>
    </source>
</reference>
<dbReference type="RefSeq" id="WP_219505713.1">
    <property type="nucleotide sequence ID" value="NZ_JAHXDN010000005.1"/>
</dbReference>
<feature type="domain" description="YdhG-like" evidence="1">
    <location>
        <begin position="21"/>
        <end position="122"/>
    </location>
</feature>
<name>A0A9X1FY75_9RHOB</name>
<dbReference type="EMBL" id="JAHXDN010000005">
    <property type="protein sequence ID" value="MBW4709803.1"/>
    <property type="molecule type" value="Genomic_DNA"/>
</dbReference>
<keyword evidence="3" id="KW-1185">Reference proteome</keyword>
<dbReference type="InterPro" id="IPR014922">
    <property type="entry name" value="YdhG-like"/>
</dbReference>
<evidence type="ECO:0000313" key="2">
    <source>
        <dbReference type="EMBL" id="MBW4709803.1"/>
    </source>
</evidence>
<evidence type="ECO:0000313" key="3">
    <source>
        <dbReference type="Proteomes" id="UP001138661"/>
    </source>
</evidence>
<gene>
    <name evidence="2" type="ORF">KX928_18600</name>
</gene>
<dbReference type="AlphaFoldDB" id="A0A9X1FY75"/>
<evidence type="ECO:0000259" key="1">
    <source>
        <dbReference type="Pfam" id="PF08818"/>
    </source>
</evidence>
<dbReference type="Pfam" id="PF08818">
    <property type="entry name" value="DUF1801"/>
    <property type="match status" value="1"/>
</dbReference>
<sequence length="136" mass="15347">MDTTEEVTAFLDSVAPERRHREAAQLDRMFRQVTGWRPRLWRSGILGYGSYDYTYASGRSGTHLATGFSPRKAKLSVYIMPGYTDFGHILADLGKHSIGKSCLYINKLEDVDMDVLGRLVRAGLDDLATRWPVHPT</sequence>
<accession>A0A9X1FY75</accession>